<feature type="active site" evidence="7">
    <location>
        <position position="87"/>
    </location>
</feature>
<dbReference type="EC" id="2.1.1.37" evidence="1"/>
<comment type="similarity">
    <text evidence="7 8">Belongs to the class I-like SAM-binding methyltransferase superfamily. C5-methyltransferase family.</text>
</comment>
<evidence type="ECO:0000256" key="1">
    <source>
        <dbReference type="ARBA" id="ARBA00011975"/>
    </source>
</evidence>
<name>A0ABY5T1Q3_9SPHN</name>
<dbReference type="InterPro" id="IPR029063">
    <property type="entry name" value="SAM-dependent_MTases_sf"/>
</dbReference>
<evidence type="ECO:0000256" key="2">
    <source>
        <dbReference type="ARBA" id="ARBA00022603"/>
    </source>
</evidence>
<dbReference type="GO" id="GO:0008168">
    <property type="term" value="F:methyltransferase activity"/>
    <property type="evidence" value="ECO:0007669"/>
    <property type="project" value="UniProtKB-KW"/>
</dbReference>
<evidence type="ECO:0000256" key="5">
    <source>
        <dbReference type="ARBA" id="ARBA00022747"/>
    </source>
</evidence>
<dbReference type="GO" id="GO:0032259">
    <property type="term" value="P:methylation"/>
    <property type="evidence" value="ECO:0007669"/>
    <property type="project" value="UniProtKB-KW"/>
</dbReference>
<keyword evidence="2 7" id="KW-0489">Methyltransferase</keyword>
<evidence type="ECO:0000313" key="9">
    <source>
        <dbReference type="EMBL" id="UVI40016.1"/>
    </source>
</evidence>
<protein>
    <recommendedName>
        <fullName evidence="1">DNA (cytosine-5-)-methyltransferase</fullName>
        <ecNumber evidence="1">2.1.1.37</ecNumber>
    </recommendedName>
</protein>
<dbReference type="InterPro" id="IPR031303">
    <property type="entry name" value="C5_meth_CS"/>
</dbReference>
<dbReference type="PANTHER" id="PTHR10629">
    <property type="entry name" value="CYTOSINE-SPECIFIC METHYLTRANSFERASE"/>
    <property type="match status" value="1"/>
</dbReference>
<accession>A0ABY5T1Q3</accession>
<evidence type="ECO:0000256" key="3">
    <source>
        <dbReference type="ARBA" id="ARBA00022679"/>
    </source>
</evidence>
<evidence type="ECO:0000256" key="7">
    <source>
        <dbReference type="PROSITE-ProRule" id="PRU01016"/>
    </source>
</evidence>
<dbReference type="PROSITE" id="PS51679">
    <property type="entry name" value="SAM_MT_C5"/>
    <property type="match status" value="1"/>
</dbReference>
<gene>
    <name evidence="9" type="ORF">L1F33_03395</name>
</gene>
<dbReference type="Pfam" id="PF00145">
    <property type="entry name" value="DNA_methylase"/>
    <property type="match status" value="1"/>
</dbReference>
<comment type="catalytic activity">
    <reaction evidence="6">
        <text>a 2'-deoxycytidine in DNA + S-adenosyl-L-methionine = a 5-methyl-2'-deoxycytidine in DNA + S-adenosyl-L-homocysteine + H(+)</text>
        <dbReference type="Rhea" id="RHEA:13681"/>
        <dbReference type="Rhea" id="RHEA-COMP:11369"/>
        <dbReference type="Rhea" id="RHEA-COMP:11370"/>
        <dbReference type="ChEBI" id="CHEBI:15378"/>
        <dbReference type="ChEBI" id="CHEBI:57856"/>
        <dbReference type="ChEBI" id="CHEBI:59789"/>
        <dbReference type="ChEBI" id="CHEBI:85452"/>
        <dbReference type="ChEBI" id="CHEBI:85454"/>
        <dbReference type="EC" id="2.1.1.37"/>
    </reaction>
</comment>
<reference evidence="9" key="1">
    <citation type="submission" date="2022-02" db="EMBL/GenBank/DDBJ databases">
        <title>Qipengyuania spongiae sp. nov., isolated from marine sponge.</title>
        <authorList>
            <person name="Li Z."/>
            <person name="Zhang M."/>
        </authorList>
    </citation>
    <scope>NUCLEOTIDE SEQUENCE</scope>
    <source>
        <strain evidence="9">PHS-Z21</strain>
    </source>
</reference>
<keyword evidence="5" id="KW-0680">Restriction system</keyword>
<dbReference type="Gene3D" id="3.90.120.10">
    <property type="entry name" value="DNA Methylase, subunit A, domain 2"/>
    <property type="match status" value="1"/>
</dbReference>
<dbReference type="PROSITE" id="PS00095">
    <property type="entry name" value="C5_MTASE_2"/>
    <property type="match status" value="1"/>
</dbReference>
<dbReference type="InterPro" id="IPR001525">
    <property type="entry name" value="C5_MeTfrase"/>
</dbReference>
<evidence type="ECO:0000256" key="8">
    <source>
        <dbReference type="RuleBase" id="RU000416"/>
    </source>
</evidence>
<dbReference type="PRINTS" id="PR00105">
    <property type="entry name" value="C5METTRFRASE"/>
</dbReference>
<evidence type="ECO:0000313" key="10">
    <source>
        <dbReference type="Proteomes" id="UP001065265"/>
    </source>
</evidence>
<proteinExistence type="inferred from homology"/>
<keyword evidence="4 7" id="KW-0949">S-adenosyl-L-methionine</keyword>
<dbReference type="NCBIfam" id="TIGR00675">
    <property type="entry name" value="dcm"/>
    <property type="match status" value="1"/>
</dbReference>
<dbReference type="Gene3D" id="3.40.50.150">
    <property type="entry name" value="Vaccinia Virus protein VP39"/>
    <property type="match status" value="1"/>
</dbReference>
<dbReference type="SUPFAM" id="SSF53335">
    <property type="entry name" value="S-adenosyl-L-methionine-dependent methyltransferases"/>
    <property type="match status" value="1"/>
</dbReference>
<dbReference type="PANTHER" id="PTHR10629:SF52">
    <property type="entry name" value="DNA (CYTOSINE-5)-METHYLTRANSFERASE 1"/>
    <property type="match status" value="1"/>
</dbReference>
<keyword evidence="3 7" id="KW-0808">Transferase</keyword>
<organism evidence="9 10">
    <name type="scientific">Qipengyuania spongiae</name>
    <dbReference type="NCBI Taxonomy" id="2909673"/>
    <lineage>
        <taxon>Bacteria</taxon>
        <taxon>Pseudomonadati</taxon>
        <taxon>Pseudomonadota</taxon>
        <taxon>Alphaproteobacteria</taxon>
        <taxon>Sphingomonadales</taxon>
        <taxon>Erythrobacteraceae</taxon>
        <taxon>Qipengyuania</taxon>
    </lineage>
</organism>
<dbReference type="InterPro" id="IPR050390">
    <property type="entry name" value="C5-Methyltransferase"/>
</dbReference>
<dbReference type="EMBL" id="CP092471">
    <property type="protein sequence ID" value="UVI40016.1"/>
    <property type="molecule type" value="Genomic_DNA"/>
</dbReference>
<evidence type="ECO:0000256" key="4">
    <source>
        <dbReference type="ARBA" id="ARBA00022691"/>
    </source>
</evidence>
<sequence length="355" mass="39025">MTDIADAPVAASAVDLFCGAGGLTAGLLAEGLPVAAGIDNDAACRFPYVTNNEVPFLERNVAEMTADELEELFTPEVPRILVGCAPCQPFSSYSSKRDDDRWALVERFADLICEVRPDIVSMENVPRLTKFENGSVLRNFVDRLREADYHVSADIVCAADYGVPQKRNRLVLLASRHGPIALEEPPVKVEEHVTVAQAIGDLAMIGAGETDPIDELHRSASLSPRNRDRIRAAKPGGTWRDWDEELVTDCHRAETGKSYPSVYGRMEWNKPAPTMTTQFYGFGNGRFGHPEQDRAISLREGAILQSFDKSYRFVPEGAKIHTKTVGRLIGNAVPVLLGRAIARSIICHMREHGIA</sequence>
<evidence type="ECO:0000256" key="6">
    <source>
        <dbReference type="ARBA" id="ARBA00047422"/>
    </source>
</evidence>
<keyword evidence="10" id="KW-1185">Reference proteome</keyword>
<dbReference type="RefSeq" id="WP_265559912.1">
    <property type="nucleotide sequence ID" value="NZ_CP092471.1"/>
</dbReference>
<dbReference type="Proteomes" id="UP001065265">
    <property type="component" value="Chromosome"/>
</dbReference>